<accession>A0A3R8S832</accession>
<gene>
    <name evidence="1" type="ORF">EIP75_13685</name>
</gene>
<sequence length="359" mass="40830">MTSHVKNYTKDFLNFFAKSIAEEIQRADHLAKSKWKQVNCKADSEGRLRAFTQLLVNIHDRREWWTTAIETETKHLETYLAAEKFPLVTVSLERLARDGLLLDVNLAASSNEFERLADTFSRITSYQYAAARLSTLDPGFTYTSDVGQECSVNHHAHCVLTARGSWDQARWLGRYLMNFHRNGETCFTDEFFNPEIRLMLRTLAHITEQDAWPSLAELPTDMGRYRTLFETVENPEAFSSALMHVLDFRMARYNGFQDIGVGTRKMHWGGVLGAEDWAVFPVELFAFQALAERYLGIKPALDIDHPWINNPLTAQLHAIDPAWEDDTLRKVVELADQHFGQVWRSGDALPAAGGGASTS</sequence>
<protein>
    <submittedName>
        <fullName evidence="1">Uncharacterized protein</fullName>
    </submittedName>
</protein>
<organism evidence="1 2">
    <name type="scientific">Aquabacterium soli</name>
    <dbReference type="NCBI Taxonomy" id="2493092"/>
    <lineage>
        <taxon>Bacteria</taxon>
        <taxon>Pseudomonadati</taxon>
        <taxon>Pseudomonadota</taxon>
        <taxon>Betaproteobacteria</taxon>
        <taxon>Burkholderiales</taxon>
        <taxon>Aquabacterium</taxon>
    </lineage>
</organism>
<dbReference type="AlphaFoldDB" id="A0A3R8S832"/>
<proteinExistence type="predicted"/>
<dbReference type="EMBL" id="RSED01000010">
    <property type="protein sequence ID" value="RRS03643.1"/>
    <property type="molecule type" value="Genomic_DNA"/>
</dbReference>
<keyword evidence="2" id="KW-1185">Reference proteome</keyword>
<evidence type="ECO:0000313" key="2">
    <source>
        <dbReference type="Proteomes" id="UP000269265"/>
    </source>
</evidence>
<dbReference type="RefSeq" id="WP_125243849.1">
    <property type="nucleotide sequence ID" value="NZ_RSED01000010.1"/>
</dbReference>
<comment type="caution">
    <text evidence="1">The sequence shown here is derived from an EMBL/GenBank/DDBJ whole genome shotgun (WGS) entry which is preliminary data.</text>
</comment>
<reference evidence="1 2" key="1">
    <citation type="submission" date="2018-12" db="EMBL/GenBank/DDBJ databases">
        <title>The whole draft genome of Aquabacterium sp. SJQ9.</title>
        <authorList>
            <person name="Sun L."/>
            <person name="Gao X."/>
            <person name="Chen W."/>
            <person name="Huang K."/>
        </authorList>
    </citation>
    <scope>NUCLEOTIDE SEQUENCE [LARGE SCALE GENOMIC DNA]</scope>
    <source>
        <strain evidence="1 2">SJQ9</strain>
    </source>
</reference>
<dbReference type="Proteomes" id="UP000269265">
    <property type="component" value="Unassembled WGS sequence"/>
</dbReference>
<name>A0A3R8S832_9BURK</name>
<evidence type="ECO:0000313" key="1">
    <source>
        <dbReference type="EMBL" id="RRS03643.1"/>
    </source>
</evidence>